<feature type="repeat" description="TPR" evidence="3">
    <location>
        <begin position="111"/>
        <end position="144"/>
    </location>
</feature>
<dbReference type="PANTHER" id="PTHR44943">
    <property type="entry name" value="CELLULOSE SYNTHASE OPERON PROTEIN C"/>
    <property type="match status" value="1"/>
</dbReference>
<dbReference type="SUPFAM" id="SSF48452">
    <property type="entry name" value="TPR-like"/>
    <property type="match status" value="2"/>
</dbReference>
<dbReference type="Gene3D" id="1.25.40.10">
    <property type="entry name" value="Tetratricopeptide repeat domain"/>
    <property type="match status" value="3"/>
</dbReference>
<gene>
    <name evidence="4" type="ORF">DK847_08330</name>
</gene>
<evidence type="ECO:0000313" key="5">
    <source>
        <dbReference type="Proteomes" id="UP000248795"/>
    </source>
</evidence>
<dbReference type="Gene3D" id="3.40.50.2000">
    <property type="entry name" value="Glycogen Phosphorylase B"/>
    <property type="match status" value="1"/>
</dbReference>
<keyword evidence="5" id="KW-1185">Reference proteome</keyword>
<dbReference type="PROSITE" id="PS50005">
    <property type="entry name" value="TPR"/>
    <property type="match status" value="5"/>
</dbReference>
<comment type="caution">
    <text evidence="4">The sequence shown here is derived from an EMBL/GenBank/DDBJ whole genome shotgun (WGS) entry which is preliminary data.</text>
</comment>
<evidence type="ECO:0000256" key="2">
    <source>
        <dbReference type="ARBA" id="ARBA00022803"/>
    </source>
</evidence>
<dbReference type="Pfam" id="PF13432">
    <property type="entry name" value="TPR_16"/>
    <property type="match status" value="1"/>
</dbReference>
<organism evidence="4 5">
    <name type="scientific">Aestuariivirga litoralis</name>
    <dbReference type="NCBI Taxonomy" id="2650924"/>
    <lineage>
        <taxon>Bacteria</taxon>
        <taxon>Pseudomonadati</taxon>
        <taxon>Pseudomonadota</taxon>
        <taxon>Alphaproteobacteria</taxon>
        <taxon>Hyphomicrobiales</taxon>
        <taxon>Aestuariivirgaceae</taxon>
        <taxon>Aestuariivirga</taxon>
    </lineage>
</organism>
<dbReference type="Pfam" id="PF13414">
    <property type="entry name" value="TPR_11"/>
    <property type="match status" value="1"/>
</dbReference>
<dbReference type="Proteomes" id="UP000248795">
    <property type="component" value="Unassembled WGS sequence"/>
</dbReference>
<dbReference type="PANTHER" id="PTHR44943:SF8">
    <property type="entry name" value="TPR REPEAT-CONTAINING PROTEIN MJ0263"/>
    <property type="match status" value="1"/>
</dbReference>
<feature type="repeat" description="TPR" evidence="3">
    <location>
        <begin position="145"/>
        <end position="178"/>
    </location>
</feature>
<dbReference type="InterPro" id="IPR011990">
    <property type="entry name" value="TPR-like_helical_dom_sf"/>
</dbReference>
<dbReference type="InterPro" id="IPR051685">
    <property type="entry name" value="Ycf3/AcsC/BcsC/TPR_MFPF"/>
</dbReference>
<protein>
    <submittedName>
        <fullName evidence="4">Uncharacterized protein</fullName>
    </submittedName>
</protein>
<keyword evidence="2 3" id="KW-0802">TPR repeat</keyword>
<sequence>MEAAPVTAPNDIFQKALALHQRGQAAAAQALYAQVLALEPGHFDSLHLMGLTFIQAGEPARGVELIRRAIALRSGFAEAHYNLGNALLTLGRPGEALESFTTALKLKPDDAQYHLEAGNALKDLKRNGEAVAAYDAAIRLDPTLAEAFNNRGIALKDEGRPDAALASYDAAIRLRPRYAEAHSNRGNVLKELGRHGEALACHDAAIALRPGYAEAHYNRANVLGEMKRHDEALASYDEALRLRPGYAEAEHNKAQLLLGMGRLKEGFARYHWRWKSPAFTGAAPRTGLPAWRGETGGHVLLWGEQGIGDEIFHASMLSLLPHGMSVTVAADARLRGIYERSFPGLRLIASSDLEQALDEGLTAQAAMGDLGAILGVDDTTIAARRMPYLVADDARLALLRRDNPVLLQQPVCGLSWKSANKRFGAEKSLRLIDLAPLLQTEGVTFVNLQYGEVADEIAEVRDALGVRVHEVAGLDVFNDIDGLLALVAGCDGVLTTSNVTAHLAGALARPGVVLVPTGKGCLWYWQGGANNLWYPSLRRVAQQQAGQWQAAIHTAVASVKDIL</sequence>
<dbReference type="PROSITE" id="PS50293">
    <property type="entry name" value="TPR_REGION"/>
    <property type="match status" value="2"/>
</dbReference>
<accession>A0A2W2BB12</accession>
<keyword evidence="1" id="KW-0677">Repeat</keyword>
<dbReference type="SUPFAM" id="SSF53756">
    <property type="entry name" value="UDP-Glycosyltransferase/glycogen phosphorylase"/>
    <property type="match status" value="1"/>
</dbReference>
<dbReference type="SMART" id="SM00028">
    <property type="entry name" value="TPR"/>
    <property type="match status" value="7"/>
</dbReference>
<dbReference type="AlphaFoldDB" id="A0A2W2BB12"/>
<feature type="repeat" description="TPR" evidence="3">
    <location>
        <begin position="213"/>
        <end position="246"/>
    </location>
</feature>
<evidence type="ECO:0000256" key="3">
    <source>
        <dbReference type="PROSITE-ProRule" id="PRU00339"/>
    </source>
</evidence>
<proteinExistence type="predicted"/>
<dbReference type="EMBL" id="QKVK01000003">
    <property type="protein sequence ID" value="PZF77318.1"/>
    <property type="molecule type" value="Genomic_DNA"/>
</dbReference>
<evidence type="ECO:0000313" key="4">
    <source>
        <dbReference type="EMBL" id="PZF77318.1"/>
    </source>
</evidence>
<feature type="repeat" description="TPR" evidence="3">
    <location>
        <begin position="179"/>
        <end position="212"/>
    </location>
</feature>
<evidence type="ECO:0000256" key="1">
    <source>
        <dbReference type="ARBA" id="ARBA00022737"/>
    </source>
</evidence>
<feature type="repeat" description="TPR" evidence="3">
    <location>
        <begin position="77"/>
        <end position="110"/>
    </location>
</feature>
<dbReference type="InterPro" id="IPR019734">
    <property type="entry name" value="TPR_rpt"/>
</dbReference>
<name>A0A2W2BB12_9HYPH</name>
<dbReference type="Pfam" id="PF00515">
    <property type="entry name" value="TPR_1"/>
    <property type="match status" value="1"/>
</dbReference>
<reference evidence="5" key="1">
    <citation type="submission" date="2018-06" db="EMBL/GenBank/DDBJ databases">
        <title>Aestuariibacter litoralis strain KCTC 52945T.</title>
        <authorList>
            <person name="Li X."/>
            <person name="Salam N."/>
            <person name="Li J.-L."/>
            <person name="Chen Y.-M."/>
            <person name="Yang Z.-W."/>
            <person name="Zhang L.-Y."/>
            <person name="Han M.-X."/>
            <person name="Xiao M."/>
            <person name="Li W.-J."/>
        </authorList>
    </citation>
    <scope>NUCLEOTIDE SEQUENCE [LARGE SCALE GENOMIC DNA]</scope>
    <source>
        <strain evidence="5">KCTC 52945</strain>
    </source>
</reference>